<sequence>MSVSRYANVGQAVWTAPDGSEVPYLLRRLLPALGSLPAGGEHRVRPGERIDTIANSALGDATLSWLLGDANLATRPTLLATPGRLLAIPPRGGAQGASGAQ</sequence>
<dbReference type="Proteomes" id="UP001165663">
    <property type="component" value="Unassembled WGS sequence"/>
</dbReference>
<gene>
    <name evidence="2" type="ORF">Mkiyose1413_35110</name>
    <name evidence="1" type="ORF">SRL2020028_27870</name>
</gene>
<organism evidence="2 3">
    <name type="scientific">Mycobacterium kiyosense</name>
    <dbReference type="NCBI Taxonomy" id="2871094"/>
    <lineage>
        <taxon>Bacteria</taxon>
        <taxon>Bacillati</taxon>
        <taxon>Actinomycetota</taxon>
        <taxon>Actinomycetes</taxon>
        <taxon>Mycobacteriales</taxon>
        <taxon>Mycobacteriaceae</taxon>
        <taxon>Mycobacterium</taxon>
    </lineage>
</organism>
<accession>A0A9P3QAD1</accession>
<comment type="caution">
    <text evidence="2">The sequence shown here is derived from an EMBL/GenBank/DDBJ whole genome shotgun (WGS) entry which is preliminary data.</text>
</comment>
<name>A0A9P3QAD1_9MYCO</name>
<dbReference type="Proteomes" id="UP001064782">
    <property type="component" value="Unassembled WGS sequence"/>
</dbReference>
<protein>
    <recommendedName>
        <fullName evidence="4">LysM domain-containing protein</fullName>
    </recommendedName>
</protein>
<evidence type="ECO:0000313" key="2">
    <source>
        <dbReference type="EMBL" id="GLD31628.1"/>
    </source>
</evidence>
<evidence type="ECO:0000313" key="1">
    <source>
        <dbReference type="EMBL" id="GLB83531.1"/>
    </source>
</evidence>
<dbReference type="EMBL" id="BRZI01000028">
    <property type="protein sequence ID" value="GLD31628.1"/>
    <property type="molecule type" value="Genomic_DNA"/>
</dbReference>
<evidence type="ECO:0008006" key="4">
    <source>
        <dbReference type="Google" id="ProtNLM"/>
    </source>
</evidence>
<evidence type="ECO:0000313" key="3">
    <source>
        <dbReference type="Proteomes" id="UP001064782"/>
    </source>
</evidence>
<dbReference type="EMBL" id="BRXE01000028">
    <property type="protein sequence ID" value="GLB83531.1"/>
    <property type="molecule type" value="Genomic_DNA"/>
</dbReference>
<proteinExistence type="predicted"/>
<dbReference type="GeneID" id="83632009"/>
<dbReference type="RefSeq" id="WP_236978781.1">
    <property type="nucleotide sequence ID" value="NZ_BRXE01000028.1"/>
</dbReference>
<keyword evidence="3" id="KW-1185">Reference proteome</keyword>
<dbReference type="AlphaFoldDB" id="A0A9P3QAD1"/>
<reference evidence="2" key="1">
    <citation type="submission" date="2022-08" db="EMBL/GenBank/DDBJ databases">
        <title>Mycobacterium kiyosense sp. nov., scotochromogenic slow-glowing species isolated from respiratory specimens.</title>
        <authorList>
            <person name="Fukano H."/>
            <person name="Kazumi Y."/>
            <person name="Sakagami N."/>
            <person name="Ato M."/>
            <person name="Mitarai S."/>
            <person name="Hoshino Y."/>
        </authorList>
    </citation>
    <scope>NUCLEOTIDE SEQUENCE</scope>
    <source>
        <strain evidence="2">1413</strain>
        <strain evidence="1">SRL2020-028</strain>
    </source>
</reference>